<dbReference type="InterPro" id="IPR036900">
    <property type="entry name" value="A-D-PHexomutase_C_sf"/>
</dbReference>
<dbReference type="InterPro" id="IPR005843">
    <property type="entry name" value="A-D-PHexomutase_C"/>
</dbReference>
<organism evidence="2 3">
    <name type="scientific">Phytohabitans suffuscus</name>
    <dbReference type="NCBI Taxonomy" id="624315"/>
    <lineage>
        <taxon>Bacteria</taxon>
        <taxon>Bacillati</taxon>
        <taxon>Actinomycetota</taxon>
        <taxon>Actinomycetes</taxon>
        <taxon>Micromonosporales</taxon>
        <taxon>Micromonosporaceae</taxon>
    </lineage>
</organism>
<reference evidence="2 3" key="2">
    <citation type="submission" date="2020-03" db="EMBL/GenBank/DDBJ databases">
        <authorList>
            <person name="Ichikawa N."/>
            <person name="Kimura A."/>
            <person name="Kitahashi Y."/>
            <person name="Uohara A."/>
        </authorList>
    </citation>
    <scope>NUCLEOTIDE SEQUENCE [LARGE SCALE GENOMIC DNA]</scope>
    <source>
        <strain evidence="2 3">NBRC 105367</strain>
    </source>
</reference>
<evidence type="ECO:0000313" key="2">
    <source>
        <dbReference type="EMBL" id="BCB85052.1"/>
    </source>
</evidence>
<proteinExistence type="predicted"/>
<reference evidence="2 3" key="1">
    <citation type="submission" date="2020-03" db="EMBL/GenBank/DDBJ databases">
        <title>Whole genome shotgun sequence of Phytohabitans suffuscus NBRC 105367.</title>
        <authorList>
            <person name="Komaki H."/>
            <person name="Tamura T."/>
        </authorList>
    </citation>
    <scope>NUCLEOTIDE SEQUENCE [LARGE SCALE GENOMIC DNA]</scope>
    <source>
        <strain evidence="2 3">NBRC 105367</strain>
    </source>
</reference>
<dbReference type="Pfam" id="PF00408">
    <property type="entry name" value="PGM_PMM_IV"/>
    <property type="match status" value="1"/>
</dbReference>
<gene>
    <name evidence="2" type="ORF">Psuf_023650</name>
</gene>
<evidence type="ECO:0000259" key="1">
    <source>
        <dbReference type="Pfam" id="PF00408"/>
    </source>
</evidence>
<dbReference type="KEGG" id="psuu:Psuf_023650"/>
<dbReference type="AlphaFoldDB" id="A0A6F8YG28"/>
<sequence>MLSSAPGNDAPIGGVKIVTGSGWLAARPSGTEDVYKLYAESFKGPEHLAQIQEEGQALVSSALKG</sequence>
<dbReference type="EMBL" id="AP022871">
    <property type="protein sequence ID" value="BCB85052.1"/>
    <property type="molecule type" value="Genomic_DNA"/>
</dbReference>
<dbReference type="Gene3D" id="3.30.310.50">
    <property type="entry name" value="Alpha-D-phosphohexomutase, C-terminal domain"/>
    <property type="match status" value="1"/>
</dbReference>
<dbReference type="GO" id="GO:0016868">
    <property type="term" value="F:intramolecular phosphotransferase activity"/>
    <property type="evidence" value="ECO:0007669"/>
    <property type="project" value="InterPro"/>
</dbReference>
<accession>A0A6F8YG28</accession>
<name>A0A6F8YG28_9ACTN</name>
<protein>
    <recommendedName>
        <fullName evidence="1">Alpha-D-phosphohexomutase C-terminal domain-containing protein</fullName>
    </recommendedName>
</protein>
<evidence type="ECO:0000313" key="3">
    <source>
        <dbReference type="Proteomes" id="UP000503011"/>
    </source>
</evidence>
<feature type="domain" description="Alpha-D-phosphohexomutase C-terminal" evidence="1">
    <location>
        <begin position="9"/>
        <end position="54"/>
    </location>
</feature>
<dbReference type="SUPFAM" id="SSF55957">
    <property type="entry name" value="Phosphoglucomutase, C-terminal domain"/>
    <property type="match status" value="1"/>
</dbReference>
<keyword evidence="3" id="KW-1185">Reference proteome</keyword>
<dbReference type="Proteomes" id="UP000503011">
    <property type="component" value="Chromosome"/>
</dbReference>